<dbReference type="InterPro" id="IPR050708">
    <property type="entry name" value="T6SS_VgrG/RHS"/>
</dbReference>
<dbReference type="NCBIfam" id="TIGR01643">
    <property type="entry name" value="YD_repeat_2x"/>
    <property type="match status" value="1"/>
</dbReference>
<evidence type="ECO:0000256" key="4">
    <source>
        <dbReference type="SAM" id="Phobius"/>
    </source>
</evidence>
<reference evidence="5 6" key="1">
    <citation type="submission" date="2024-01" db="EMBL/GenBank/DDBJ databases">
        <title>Complete genome of Cladobotryum mycophilum ATHUM6906.</title>
        <authorList>
            <person name="Christinaki A.C."/>
            <person name="Myridakis A.I."/>
            <person name="Kouvelis V.N."/>
        </authorList>
    </citation>
    <scope>NUCLEOTIDE SEQUENCE [LARGE SCALE GENOMIC DNA]</scope>
    <source>
        <strain evidence="5 6">ATHUM6906</strain>
    </source>
</reference>
<sequence>MNDYLAAVGREVGKVDTDSGGLARYSLKLQIPPGIKDGNEAELSLEYCQGCPNGSLGLGWALSGLSCIRRGPSNLAYDGINTPPADFDRFQQKLTLDGVELLNVKGQYGDQDARYTTEIDNLGRIVSTLGFGYQVLDSMGRRMEYGTTEDSRVVIPSQNLVREWRLKKQIDCHGNSVTYNYVQSPNTGPTSQDVNTCYLSSIRYTSNEKTGHPGSRIVQLEYSPRSDLVVQTVQGDKAIWAHLLTAIRFGVVKGENVRIDRSYEISCSKSQFSGDSYITSVMETANHGSKKVSLLPSTFGYTSPGVPQQDLFKTVPQQITKLRNTTDNIALFTLNVSGRSLADIVCVRYDRRSNSMSIKTYLAERNSNGSIGWNASTGPGAEAKLPTIDLVNGFPSILCPDMNGDGRADLIIPYKDSDGMVRFSISQSVGTGFQSSRAKATSFKWTNESKFMAIDLTGRGAVDVVQIFTEKQNLAFRNFPGITEKGEIKLRDATTTRTKYENTGTIDWFQLNHAGTGARSLVRVWSQNLGGGRSQLMTTNFIVANTADSSAGFKEDKTSLLGSPVRATQIKYSVLPCDINGDGTQDIVLATAEYRNGKMALTYTVYLGDGYGGFQQHGQSILREPSSPPPMGLDVGQFHMTNLNGSNYPSLSYVYQDKNSRAYMCLSVDGKSDGTVGDALLYRIAGDLPSNQMENDEPRVVPIYNHADVTDLLSWAQDPMGLRSSLTYGPVSDPAVYIPAVDWKNFTDDSLDSYPVIAAPNYVVTGIDHRNDASINCLDYQLSIKKTYSSARVNTKGRGWQGFGEIHSLNVTDGVLTTEIYLQSWPLSGLKSQVDTKTPDGKVLRSEKNSYQSVFTQRGSWKIHRSNKILEQTDMLDDGVVARSNVTSYEYDEHGNIILQSSLEIQGGSPMHQSWQRCTYTTINGITGLMTSKKLSSKQDNVNMLTYEEGDGSLTMFEYNPTRATLMAILEWSSDVASFSVKEFEFDDYGNEIRSVDAAGLETLTTYDDLFKNCPVKVTQKGPGVLSTEYTAFDEASGMEVAKLEENGLLACYRLDGFGRAFETRLKSKDQNANGSAVAANEFFSDRSFVVDQTFAKILAGSFLDPYRSLSFERLAGTSGSYISSRVQSFSKEGVDGLNEMMEVVDCANRVRKRSSRHADETEKIWKYWEYDSRGQQIFDGFPCKAPASSGPDWTPDLSLGVRSTYDTLGRPVTQIRPPHGGQDHFVVSSTTYLDGGSRIKEQTLRTNDAKSLVDATVLSSIQRTYVRIGTEDHVVQKVDENGLCATFEYDVFGSLITCTNPTGQKEQRSYNAKGNIISLNNPYQNTLLAKDTKAVEFQYDAANHLVRHVNAVGEIITYQRDAKGRSLRKMGSDGRMLVYEYDRGGTENLSSVTIYPNGPDAPFESKFEFTYDHRGRIWQRTLTLSDGTSYTTSIEYDWLGYVVKKVHPDGAIVANTYRGALMRSSTLSGGSSTWSLKANISQYNNSEHPERLVLQGTGMQEQFVHEWKYDSEGFPTSHSLGTDTRALVQDHYAFNDLSQISRKHEFVSGTTIDYTYEGKRLDSSQSGNGPRNYYSYDATGNLLQNRETSIAYTPGRAVGTRHGEAVFDVTYDVAGRMKQRTTNDSTTEFAYDSFGTLNIHIQADGSRIVRHKLFHNDHVLGTVSNTYESVDSERPLGNGQRKMNVQFADTKGTVTHIFNAEDANLLEKLEYDDYGLLQSEPSNDVSHVDTTSTYEGKYLDDMTGLLDFSSRWYDPLVGRFTTPDDLLDAGLLMETDGFNRYAFENNDPINHVDPTGHWSFSSICGVVLGACAIVGAIALTVVTGGAAAPLAAAAVGALISGGIAGITYSVDHRDEEDAGKFWGGFATTVAINAAIGAATGALGAAATPARIMSGTGRLAAKIGWDVADKTLKTIGVLGTVGGRALIGGGASVFTKATERGVENAFYGAHNDLFAGWVSNFGKGAAVGAVFGAIGARKLPKDNLGSFKLRSFTGLRAILAPKPTNPWAIPGITTQVLKASLKPPGKLAGWAYQRTGLNKKVENFRRDFKRVNGFG</sequence>
<dbReference type="PANTHER" id="PTHR32305:SF15">
    <property type="entry name" value="PROTEIN RHSA-RELATED"/>
    <property type="match status" value="1"/>
</dbReference>
<keyword evidence="4" id="KW-1133">Transmembrane helix</keyword>
<dbReference type="InterPro" id="IPR028994">
    <property type="entry name" value="Integrin_alpha_N"/>
</dbReference>
<dbReference type="InterPro" id="IPR003284">
    <property type="entry name" value="Sal_SpvB"/>
</dbReference>
<dbReference type="Proteomes" id="UP001338125">
    <property type="component" value="Unassembled WGS sequence"/>
</dbReference>
<dbReference type="Pfam" id="PF03534">
    <property type="entry name" value="SpvB"/>
    <property type="match status" value="1"/>
</dbReference>
<dbReference type="SUPFAM" id="SSF69318">
    <property type="entry name" value="Integrin alpha N-terminal domain"/>
    <property type="match status" value="1"/>
</dbReference>
<dbReference type="InterPro" id="IPR022385">
    <property type="entry name" value="Rhs_assc_core"/>
</dbReference>
<evidence type="ECO:0000256" key="2">
    <source>
        <dbReference type="ARBA" id="ARBA00022525"/>
    </source>
</evidence>
<evidence type="ECO:0000256" key="3">
    <source>
        <dbReference type="ARBA" id="ARBA00023026"/>
    </source>
</evidence>
<dbReference type="Gene3D" id="2.180.10.10">
    <property type="entry name" value="RHS repeat-associated core"/>
    <property type="match status" value="2"/>
</dbReference>
<gene>
    <name evidence="5" type="ORF">PT974_12332</name>
</gene>
<feature type="transmembrane region" description="Helical" evidence="4">
    <location>
        <begin position="1863"/>
        <end position="1888"/>
    </location>
</feature>
<evidence type="ECO:0000313" key="6">
    <source>
        <dbReference type="Proteomes" id="UP001338125"/>
    </source>
</evidence>
<dbReference type="NCBIfam" id="TIGR03696">
    <property type="entry name" value="Rhs_assc_core"/>
    <property type="match status" value="1"/>
</dbReference>
<feature type="transmembrane region" description="Helical" evidence="4">
    <location>
        <begin position="1799"/>
        <end position="1824"/>
    </location>
</feature>
<dbReference type="PANTHER" id="PTHR32305">
    <property type="match status" value="1"/>
</dbReference>
<keyword evidence="6" id="KW-1185">Reference proteome</keyword>
<keyword evidence="2" id="KW-0964">Secreted</keyword>
<evidence type="ECO:0000256" key="1">
    <source>
        <dbReference type="ARBA" id="ARBA00004613"/>
    </source>
</evidence>
<evidence type="ECO:0000313" key="5">
    <source>
        <dbReference type="EMBL" id="KAK5988192.1"/>
    </source>
</evidence>
<comment type="subcellular location">
    <subcellularLocation>
        <location evidence="1">Secreted</location>
    </subcellularLocation>
</comment>
<keyword evidence="4" id="KW-0472">Membrane</keyword>
<keyword evidence="3" id="KW-0843">Virulence</keyword>
<proteinExistence type="predicted"/>
<dbReference type="EMBL" id="JAVFKD010000016">
    <property type="protein sequence ID" value="KAK5988192.1"/>
    <property type="molecule type" value="Genomic_DNA"/>
</dbReference>
<comment type="caution">
    <text evidence="5">The sequence shown here is derived from an EMBL/GenBank/DDBJ whole genome shotgun (WGS) entry which is preliminary data.</text>
</comment>
<accession>A0ABR0S7P7</accession>
<name>A0ABR0S7P7_9HYPO</name>
<organism evidence="5 6">
    <name type="scientific">Cladobotryum mycophilum</name>
    <dbReference type="NCBI Taxonomy" id="491253"/>
    <lineage>
        <taxon>Eukaryota</taxon>
        <taxon>Fungi</taxon>
        <taxon>Dikarya</taxon>
        <taxon>Ascomycota</taxon>
        <taxon>Pezizomycotina</taxon>
        <taxon>Sordariomycetes</taxon>
        <taxon>Hypocreomycetidae</taxon>
        <taxon>Hypocreales</taxon>
        <taxon>Hypocreaceae</taxon>
        <taxon>Cladobotryum</taxon>
    </lineage>
</organism>
<protein>
    <submittedName>
        <fullName evidence="5">tRNA nuclease WapA-like protein</fullName>
    </submittedName>
</protein>
<dbReference type="InterPro" id="IPR006530">
    <property type="entry name" value="YD"/>
</dbReference>
<feature type="transmembrane region" description="Helical" evidence="4">
    <location>
        <begin position="1831"/>
        <end position="1851"/>
    </location>
</feature>
<keyword evidence="4" id="KW-0812">Transmembrane</keyword>